<dbReference type="EMBL" id="JAODAN010000003">
    <property type="protein sequence ID" value="KAK1925809.1"/>
    <property type="molecule type" value="Genomic_DNA"/>
</dbReference>
<feature type="domain" description="Smr" evidence="2">
    <location>
        <begin position="738"/>
        <end position="835"/>
    </location>
</feature>
<evidence type="ECO:0000256" key="1">
    <source>
        <dbReference type="SAM" id="MobiDB-lite"/>
    </source>
</evidence>
<protein>
    <recommendedName>
        <fullName evidence="2">Smr domain-containing protein</fullName>
    </recommendedName>
</protein>
<feature type="region of interest" description="Disordered" evidence="1">
    <location>
        <begin position="1"/>
        <end position="21"/>
    </location>
</feature>
<dbReference type="InterPro" id="IPR002625">
    <property type="entry name" value="Smr_dom"/>
</dbReference>
<feature type="region of interest" description="Disordered" evidence="1">
    <location>
        <begin position="601"/>
        <end position="657"/>
    </location>
</feature>
<feature type="compositionally biased region" description="Low complexity" evidence="1">
    <location>
        <begin position="487"/>
        <end position="497"/>
    </location>
</feature>
<dbReference type="AlphaFoldDB" id="A0AAD9L804"/>
<organism evidence="3 4">
    <name type="scientific">Papiliotrema laurentii</name>
    <name type="common">Cryptococcus laurentii</name>
    <dbReference type="NCBI Taxonomy" id="5418"/>
    <lineage>
        <taxon>Eukaryota</taxon>
        <taxon>Fungi</taxon>
        <taxon>Dikarya</taxon>
        <taxon>Basidiomycota</taxon>
        <taxon>Agaricomycotina</taxon>
        <taxon>Tremellomycetes</taxon>
        <taxon>Tremellales</taxon>
        <taxon>Rhynchogastremaceae</taxon>
        <taxon>Papiliotrema</taxon>
    </lineage>
</organism>
<dbReference type="SUPFAM" id="SSF160443">
    <property type="entry name" value="SMR domain-like"/>
    <property type="match status" value="1"/>
</dbReference>
<feature type="region of interest" description="Disordered" evidence="1">
    <location>
        <begin position="470"/>
        <end position="544"/>
    </location>
</feature>
<feature type="region of interest" description="Disordered" evidence="1">
    <location>
        <begin position="81"/>
        <end position="108"/>
    </location>
</feature>
<dbReference type="GO" id="GO:0005634">
    <property type="term" value="C:nucleus"/>
    <property type="evidence" value="ECO:0007669"/>
    <property type="project" value="TreeGrafter"/>
</dbReference>
<gene>
    <name evidence="3" type="ORF">DB88DRAFT_545391</name>
</gene>
<feature type="region of interest" description="Disordered" evidence="1">
    <location>
        <begin position="258"/>
        <end position="329"/>
    </location>
</feature>
<dbReference type="Proteomes" id="UP001182556">
    <property type="component" value="Unassembled WGS sequence"/>
</dbReference>
<reference evidence="3" key="1">
    <citation type="submission" date="2023-02" db="EMBL/GenBank/DDBJ databases">
        <title>Identification and recombinant expression of a fungal hydrolase from Papiliotrema laurentii that hydrolyzes apple cutin and clears colloidal polyester polyurethane.</title>
        <authorList>
            <consortium name="DOE Joint Genome Institute"/>
            <person name="Roman V.A."/>
            <person name="Bojanowski C."/>
            <person name="Crable B.R."/>
            <person name="Wagner D.N."/>
            <person name="Hung C.S."/>
            <person name="Nadeau L.J."/>
            <person name="Schratz L."/>
            <person name="Haridas S."/>
            <person name="Pangilinan J."/>
            <person name="Lipzen A."/>
            <person name="Na H."/>
            <person name="Yan M."/>
            <person name="Ng V."/>
            <person name="Grigoriev I.V."/>
            <person name="Spatafora J.W."/>
            <person name="Barlow D."/>
            <person name="Biffinger J."/>
            <person name="Kelley-Loughnane N."/>
            <person name="Varaljay V.A."/>
            <person name="Crookes-Goodson W.J."/>
        </authorList>
    </citation>
    <scope>NUCLEOTIDE SEQUENCE</scope>
    <source>
        <strain evidence="3">5307AH</strain>
    </source>
</reference>
<dbReference type="GO" id="GO:0004519">
    <property type="term" value="F:endonuclease activity"/>
    <property type="evidence" value="ECO:0007669"/>
    <property type="project" value="TreeGrafter"/>
</dbReference>
<dbReference type="PANTHER" id="PTHR46535">
    <property type="entry name" value="NEDD4-BINDING PROTEIN 2"/>
    <property type="match status" value="1"/>
</dbReference>
<feature type="compositionally biased region" description="Low complexity" evidence="1">
    <location>
        <begin position="141"/>
        <end position="163"/>
    </location>
</feature>
<dbReference type="InterPro" id="IPR036063">
    <property type="entry name" value="Smr_dom_sf"/>
</dbReference>
<dbReference type="PANTHER" id="PTHR46535:SF1">
    <property type="entry name" value="NEDD4-BINDING PROTEIN 2"/>
    <property type="match status" value="1"/>
</dbReference>
<dbReference type="Gene3D" id="3.30.1370.110">
    <property type="match status" value="1"/>
</dbReference>
<evidence type="ECO:0000313" key="3">
    <source>
        <dbReference type="EMBL" id="KAK1925809.1"/>
    </source>
</evidence>
<keyword evidence="4" id="KW-1185">Reference proteome</keyword>
<feature type="compositionally biased region" description="Basic and acidic residues" evidence="1">
    <location>
        <begin position="98"/>
        <end position="108"/>
    </location>
</feature>
<sequence length="836" mass="88820">MARRKRAPPGGTRLDLVPAPGDQEVLDPSSAAALLGVEYPLIDTTLIIALLSDYSPLLNFHLDEIRSQLGVLEATLVPDSVASVPSADQESASSETTSTDRDADSEHDLADGVNSRLSQLALNGPPPFAVSDNLHANIEATSGSSRLSQSSSISGSRASNNTSPTSLVDSEGGFEDDVQMLKSLFPTLKEQTLRDALVAESGVPAAIDFLLSVELIRGVERDGRWPDEAIDASDHEGLGKGVQQKLLEKKVSALASSAAPPVIVQGQPQARPALGKQSRKKTTKTVPLVDTLQRRSTPTNSRPASRTGSRTTSRAASPSRRPPPTPSSNAWGTVASLAAFLAEIIPTHPTTYFLSFLHAPEYHSAYTAVRSSLASLPSKASSSDEMSRAILEDVYGLALEGGANQAVKDDLVICVRAAGDDVAAVMDLMDLLGEISSWPGDDDLQRYDAVNEQWFSSRFPIDKRDELLSDGWTTDEGEKREPRGRTAKAASDQAKLAAGRKTDDEDAVGTTTVASGPVDDGRLSAPGGTLSRSASGRMRKRPVKHEVVPQQLLTIGATTTLAEPVQKFVPGAQAPASAFASPTAFDAFGSPSNFSQVASVRSKSKERQIHPQNWRTISHARKDGKHSGSHSASIPAYGREPPNSGHGSLLRKNSGPSASQVEAYLSQAAVERQKREDAIRLAGRHYRGNLAGGKAVNGAVAGHYALQAREAAERARGWEMKAARMVVSDQLDQSGHTIDLHHLTIVEATTVALESASTWYEREKVRSYGGVPDMSRSKAVGFTPSRPLVIVVGVGRHSAGHKGVLGPAVANALESGGWRVDRGPNGRGYLVVRGRK</sequence>
<feature type="region of interest" description="Disordered" evidence="1">
    <location>
        <begin position="141"/>
        <end position="171"/>
    </location>
</feature>
<evidence type="ECO:0000259" key="2">
    <source>
        <dbReference type="PROSITE" id="PS50828"/>
    </source>
</evidence>
<name>A0AAD9L804_PAPLA</name>
<dbReference type="PROSITE" id="PS50828">
    <property type="entry name" value="SMR"/>
    <property type="match status" value="1"/>
</dbReference>
<accession>A0AAD9L804</accession>
<feature type="compositionally biased region" description="Low complexity" evidence="1">
    <location>
        <begin position="301"/>
        <end position="319"/>
    </location>
</feature>
<dbReference type="InterPro" id="IPR052772">
    <property type="entry name" value="Endo/PolyKinase_Domain-Protein"/>
</dbReference>
<dbReference type="CDD" id="cd14279">
    <property type="entry name" value="CUE"/>
    <property type="match status" value="1"/>
</dbReference>
<evidence type="ECO:0000313" key="4">
    <source>
        <dbReference type="Proteomes" id="UP001182556"/>
    </source>
</evidence>
<comment type="caution">
    <text evidence="3">The sequence shown here is derived from an EMBL/GenBank/DDBJ whole genome shotgun (WGS) entry which is preliminary data.</text>
</comment>
<feature type="compositionally biased region" description="Basic residues" evidence="1">
    <location>
        <begin position="618"/>
        <end position="628"/>
    </location>
</feature>
<proteinExistence type="predicted"/>
<feature type="compositionally biased region" description="Polar residues" evidence="1">
    <location>
        <begin position="86"/>
        <end position="97"/>
    </location>
</feature>